<dbReference type="OrthoDB" id="28289at10239"/>
<feature type="domain" description="DRBM" evidence="3">
    <location>
        <begin position="16"/>
        <end position="84"/>
    </location>
</feature>
<protein>
    <submittedName>
        <fullName evidence="4">Ribonuclease III</fullName>
    </submittedName>
</protein>
<dbReference type="GO" id="GO:0035197">
    <property type="term" value="F:siRNA binding"/>
    <property type="evidence" value="ECO:0007669"/>
    <property type="project" value="TreeGrafter"/>
</dbReference>
<dbReference type="InterPro" id="IPR014720">
    <property type="entry name" value="dsRBD_dom"/>
</dbReference>
<keyword evidence="5" id="KW-1185">Reference proteome</keyword>
<accession>A0A068QL92</accession>
<dbReference type="CDD" id="cd00048">
    <property type="entry name" value="DSRM_SF"/>
    <property type="match status" value="1"/>
</dbReference>
<organism evidence="4 5">
    <name type="scientific">Armadillidium vulgare iridescent virus</name>
    <dbReference type="NCBI Taxonomy" id="72201"/>
    <lineage>
        <taxon>Viruses</taxon>
        <taxon>Varidnaviria</taxon>
        <taxon>Bamfordvirae</taxon>
        <taxon>Nucleocytoviricota</taxon>
        <taxon>Megaviricetes</taxon>
        <taxon>Pimascovirales</taxon>
        <taxon>Pimascovirales incertae sedis</taxon>
        <taxon>Iridoviridae</taxon>
        <taxon>Betairidovirinae</taxon>
        <taxon>Iridovirus</taxon>
        <taxon>Iridovirus armadillidium1</taxon>
        <taxon>Invertebrate iridescent virus 31</taxon>
    </lineage>
</organism>
<evidence type="ECO:0000313" key="5">
    <source>
        <dbReference type="Proteomes" id="UP000114278"/>
    </source>
</evidence>
<evidence type="ECO:0000313" key="4">
    <source>
        <dbReference type="EMBL" id="CCV02550.1"/>
    </source>
</evidence>
<dbReference type="PANTHER" id="PTHR46205">
    <property type="entry name" value="LOQUACIOUS, ISOFORM B"/>
    <property type="match status" value="1"/>
</dbReference>
<dbReference type="RefSeq" id="YP_009046792.1">
    <property type="nucleotide sequence ID" value="NC_024451.1"/>
</dbReference>
<dbReference type="GO" id="GO:0070920">
    <property type="term" value="P:regulation of regulatory ncRNA processing"/>
    <property type="evidence" value="ECO:0007669"/>
    <property type="project" value="TreeGrafter"/>
</dbReference>
<dbReference type="Proteomes" id="UP000114278">
    <property type="component" value="Segment"/>
</dbReference>
<dbReference type="EMBL" id="HF920637">
    <property type="protein sequence ID" value="CCV02550.1"/>
    <property type="molecule type" value="Genomic_DNA"/>
</dbReference>
<dbReference type="GO" id="GO:0003725">
    <property type="term" value="F:double-stranded RNA binding"/>
    <property type="evidence" value="ECO:0007669"/>
    <property type="project" value="TreeGrafter"/>
</dbReference>
<dbReference type="InterPro" id="IPR051247">
    <property type="entry name" value="RLC_Component"/>
</dbReference>
<evidence type="ECO:0000256" key="1">
    <source>
        <dbReference type="ARBA" id="ARBA00022884"/>
    </source>
</evidence>
<name>A0A068QL92_9VIRU</name>
<dbReference type="Gene3D" id="3.30.160.20">
    <property type="match status" value="1"/>
</dbReference>
<dbReference type="SUPFAM" id="SSF54768">
    <property type="entry name" value="dsRNA-binding domain-like"/>
    <property type="match status" value="1"/>
</dbReference>
<evidence type="ECO:0000256" key="2">
    <source>
        <dbReference type="PROSITE-ProRule" id="PRU00266"/>
    </source>
</evidence>
<dbReference type="PANTHER" id="PTHR46205:SF3">
    <property type="entry name" value="LOQUACIOUS, ISOFORM B"/>
    <property type="match status" value="1"/>
</dbReference>
<dbReference type="KEGG" id="vg:19738762"/>
<evidence type="ECO:0000259" key="3">
    <source>
        <dbReference type="PROSITE" id="PS50137"/>
    </source>
</evidence>
<dbReference type="GeneID" id="19738762"/>
<dbReference type="GO" id="GO:0016442">
    <property type="term" value="C:RISC complex"/>
    <property type="evidence" value="ECO:0007669"/>
    <property type="project" value="TreeGrafter"/>
</dbReference>
<keyword evidence="1 2" id="KW-0694">RNA-binding</keyword>
<sequence length="140" mass="16009">MNEYKMVEQSSKMSLNLIGTLNEYCQRKKIGEPVYTNIEQEGPTHSPTFKYQCFVKGQNFFGQGLTKKIAKENAAKSAIEELNILEEKEVITSSFRIAQVGSEEQTLKLLWDGSIDKLDIVVKKKNGEQQDFKTFYLVCN</sequence>
<dbReference type="SMART" id="SM00358">
    <property type="entry name" value="DSRM"/>
    <property type="match status" value="1"/>
</dbReference>
<dbReference type="GO" id="GO:0070578">
    <property type="term" value="C:RISC-loading complex"/>
    <property type="evidence" value="ECO:0007669"/>
    <property type="project" value="TreeGrafter"/>
</dbReference>
<gene>
    <name evidence="4" type="primary">178L</name>
    <name evidence="4" type="ORF">IIV31_178L</name>
</gene>
<dbReference type="Pfam" id="PF00035">
    <property type="entry name" value="dsrm"/>
    <property type="match status" value="1"/>
</dbReference>
<proteinExistence type="predicted"/>
<reference evidence="4 5" key="1">
    <citation type="journal article" date="2014" name="J. Gen. Virol.">
        <title>Genome sequence of a crustacean iridovirus, IIV31, isolated from the pill bug, Armadillidium vulgare.</title>
        <authorList>
            <person name="Piegu B."/>
            <person name="Guizard S."/>
            <person name="Yeping T."/>
            <person name="Cruaud C."/>
            <person name="Asgari S."/>
            <person name="Bideshi D.K."/>
            <person name="Federici B.A."/>
            <person name="Bigot Y."/>
        </authorList>
    </citation>
    <scope>NUCLEOTIDE SEQUENCE [LARGE SCALE GENOMIC DNA]</scope>
</reference>
<dbReference type="GO" id="GO:0030422">
    <property type="term" value="P:siRNA processing"/>
    <property type="evidence" value="ECO:0007669"/>
    <property type="project" value="TreeGrafter"/>
</dbReference>
<dbReference type="PROSITE" id="PS50137">
    <property type="entry name" value="DS_RBD"/>
    <property type="match status" value="1"/>
</dbReference>